<dbReference type="Gene3D" id="3.90.1750.20">
    <property type="entry name" value="Putative Large Serine Recombinase, Chain B, Domain 2"/>
    <property type="match status" value="1"/>
</dbReference>
<dbReference type="PANTHER" id="PTHR30461:SF23">
    <property type="entry name" value="DNA RECOMBINASE-RELATED"/>
    <property type="match status" value="1"/>
</dbReference>
<evidence type="ECO:0000259" key="2">
    <source>
        <dbReference type="PROSITE" id="PS51736"/>
    </source>
</evidence>
<name>A0A7V8V871_9BACT</name>
<protein>
    <recommendedName>
        <fullName evidence="6">Recombinase family protein</fullName>
    </recommendedName>
</protein>
<evidence type="ECO:0000256" key="1">
    <source>
        <dbReference type="SAM" id="MobiDB-lite"/>
    </source>
</evidence>
<dbReference type="GO" id="GO:0000150">
    <property type="term" value="F:DNA strand exchange activity"/>
    <property type="evidence" value="ECO:0007669"/>
    <property type="project" value="InterPro"/>
</dbReference>
<evidence type="ECO:0008006" key="6">
    <source>
        <dbReference type="Google" id="ProtNLM"/>
    </source>
</evidence>
<evidence type="ECO:0000313" key="5">
    <source>
        <dbReference type="Proteomes" id="UP000551616"/>
    </source>
</evidence>
<dbReference type="SMART" id="SM00857">
    <property type="entry name" value="Resolvase"/>
    <property type="match status" value="1"/>
</dbReference>
<organism evidence="4 5">
    <name type="scientific">Bremerella alba</name>
    <dbReference type="NCBI Taxonomy" id="980252"/>
    <lineage>
        <taxon>Bacteria</taxon>
        <taxon>Pseudomonadati</taxon>
        <taxon>Planctomycetota</taxon>
        <taxon>Planctomycetia</taxon>
        <taxon>Pirellulales</taxon>
        <taxon>Pirellulaceae</taxon>
        <taxon>Bremerella</taxon>
    </lineage>
</organism>
<comment type="caution">
    <text evidence="4">The sequence shown here is derived from an EMBL/GenBank/DDBJ whole genome shotgun (WGS) entry which is preliminary data.</text>
</comment>
<accession>A0A7V8V871</accession>
<dbReference type="PROSITE" id="PS51736">
    <property type="entry name" value="RECOMBINASES_3"/>
    <property type="match status" value="1"/>
</dbReference>
<dbReference type="Gene3D" id="3.40.50.1390">
    <property type="entry name" value="Resolvase, N-terminal catalytic domain"/>
    <property type="match status" value="1"/>
</dbReference>
<keyword evidence="5" id="KW-1185">Reference proteome</keyword>
<dbReference type="AlphaFoldDB" id="A0A7V8V871"/>
<dbReference type="InterPro" id="IPR006119">
    <property type="entry name" value="Resolv_N"/>
</dbReference>
<feature type="domain" description="Resolvase/invertase-type recombinase catalytic" evidence="2">
    <location>
        <begin position="8"/>
        <end position="155"/>
    </location>
</feature>
<dbReference type="GO" id="GO:0003677">
    <property type="term" value="F:DNA binding"/>
    <property type="evidence" value="ECO:0007669"/>
    <property type="project" value="InterPro"/>
</dbReference>
<dbReference type="RefSeq" id="WP_207398099.1">
    <property type="nucleotide sequence ID" value="NZ_JABRWO010000011.1"/>
</dbReference>
<sequence length="603" mass="68407">MIKKQTKPAVGYVRMSTDQQQDSPTRQRKDIEGLAERLGYRIVRWYQDHGLTGVESSKRKDFQKLMTDAQSGSFDAVLLSEQSRMSREDVFDAMVHWKQLRDAGVRILTCQRGELDFSNLGGVITAIVDQYGAREESMRLADRVISGKRLAISRGQKQGGPPFGYDRRILDETGKEVRRVGTLEKFRLPVQWTSQLIPSSDVKAVEAVQRMFHEALDGSGCGAIARQLNREGFRTLFGKRFNSSSVRRIISNPVYAGDIVSGRRRRGRFRSFFQDGEARCTGAHEGLVSREVYDRTQRILAQKRPSPKSSTPGKYLLTGLLYLPDGRRLQGCTMSHADRLDSRRYYSLSSHSFEEFPEESDRPTFHADTIEAGVLTKLREFLADRKTRAAIKHEISRRSKRAAKSLTQIEARLDAIKIKIERGTENLALADPADIPGISKLLSQWREEERALYEKHRQANVVESPSPEALRVLEHLDVLLTRIGDADREKLSTALSSTIKRITLRRERRVQSHYRITLWDGVIELRGGLGIDEVIPLTDNDIPTPGRWREVANFIRERGDVVYFKEVCEHLGLKGSCVSRSLAQAVLSGKVRNLGHHKGWIAV</sequence>
<proteinExistence type="predicted"/>
<feature type="region of interest" description="Disordered" evidence="1">
    <location>
        <begin position="1"/>
        <end position="29"/>
    </location>
</feature>
<dbReference type="Pfam" id="PF00239">
    <property type="entry name" value="Resolvase"/>
    <property type="match status" value="1"/>
</dbReference>
<dbReference type="PANTHER" id="PTHR30461">
    <property type="entry name" value="DNA-INVERTASE FROM LAMBDOID PROPHAGE"/>
    <property type="match status" value="1"/>
</dbReference>
<evidence type="ECO:0000259" key="3">
    <source>
        <dbReference type="PROSITE" id="PS51737"/>
    </source>
</evidence>
<evidence type="ECO:0000313" key="4">
    <source>
        <dbReference type="EMBL" id="MBA2116698.1"/>
    </source>
</evidence>
<dbReference type="InterPro" id="IPR038109">
    <property type="entry name" value="DNA_bind_recomb_sf"/>
</dbReference>
<dbReference type="Pfam" id="PF07508">
    <property type="entry name" value="Recombinase"/>
    <property type="match status" value="1"/>
</dbReference>
<dbReference type="InterPro" id="IPR036162">
    <property type="entry name" value="Resolvase-like_N_sf"/>
</dbReference>
<gene>
    <name evidence="4" type="ORF">HOV93_38900</name>
</gene>
<reference evidence="4 5" key="1">
    <citation type="submission" date="2020-05" db="EMBL/GenBank/DDBJ databases">
        <title>Bremerella alba sp. nov., a novel planctomycete isolated from the surface of the macroalga Fucus spiralis.</title>
        <authorList>
            <person name="Godinho O."/>
            <person name="Botelho R."/>
            <person name="Albuquerque L."/>
            <person name="Wiegand S."/>
            <person name="Da Costa M.S."/>
            <person name="Lobo-Da-Cunha A."/>
            <person name="Jogler C."/>
            <person name="Lage O.M."/>
        </authorList>
    </citation>
    <scope>NUCLEOTIDE SEQUENCE [LARGE SCALE GENOMIC DNA]</scope>
    <source>
        <strain evidence="4 5">FF15</strain>
    </source>
</reference>
<dbReference type="EMBL" id="JABRWO010000011">
    <property type="protein sequence ID" value="MBA2116698.1"/>
    <property type="molecule type" value="Genomic_DNA"/>
</dbReference>
<feature type="domain" description="Recombinase" evidence="3">
    <location>
        <begin position="187"/>
        <end position="306"/>
    </location>
</feature>
<dbReference type="InterPro" id="IPR050639">
    <property type="entry name" value="SSR_resolvase"/>
</dbReference>
<dbReference type="Proteomes" id="UP000551616">
    <property type="component" value="Unassembled WGS sequence"/>
</dbReference>
<dbReference type="CDD" id="cd00338">
    <property type="entry name" value="Ser_Recombinase"/>
    <property type="match status" value="1"/>
</dbReference>
<dbReference type="PROSITE" id="PS51737">
    <property type="entry name" value="RECOMBINASE_DNA_BIND"/>
    <property type="match status" value="1"/>
</dbReference>
<dbReference type="InterPro" id="IPR011109">
    <property type="entry name" value="DNA_bind_recombinase_dom"/>
</dbReference>
<dbReference type="SUPFAM" id="SSF53041">
    <property type="entry name" value="Resolvase-like"/>
    <property type="match status" value="1"/>
</dbReference>